<evidence type="ECO:0000313" key="2">
    <source>
        <dbReference type="Proteomes" id="UP000277582"/>
    </source>
</evidence>
<comment type="caution">
    <text evidence="1">The sequence shown here is derived from an EMBL/GenBank/DDBJ whole genome shotgun (WGS) entry which is preliminary data.</text>
</comment>
<accession>A0A3R9PLE5</accession>
<protein>
    <submittedName>
        <fullName evidence="1">Uncharacterized protein</fullName>
    </submittedName>
</protein>
<dbReference type="AlphaFoldDB" id="A0A3R9PLE5"/>
<dbReference type="Proteomes" id="UP000277582">
    <property type="component" value="Unassembled WGS sequence"/>
</dbReference>
<reference evidence="1 2" key="1">
    <citation type="submission" date="2018-10" db="EMBL/GenBank/DDBJ databases">
        <title>Co-occurring genomic capacity for anaerobic methane metabolism and dissimilatory sulfite reduction discovered in the Korarchaeota.</title>
        <authorList>
            <person name="Mckay L.J."/>
            <person name="Dlakic M."/>
            <person name="Fields M.W."/>
            <person name="Delmont T.O."/>
            <person name="Eren A.M."/>
            <person name="Jay Z.J."/>
            <person name="Klingelsmith K.B."/>
            <person name="Rusch D.B."/>
            <person name="Inskeep W.P."/>
        </authorList>
    </citation>
    <scope>NUCLEOTIDE SEQUENCE [LARGE SCALE GENOMIC DNA]</scope>
    <source>
        <strain evidence="1 2">MDKW</strain>
    </source>
</reference>
<keyword evidence="2" id="KW-1185">Reference proteome</keyword>
<dbReference type="EMBL" id="RCOS01000038">
    <property type="protein sequence ID" value="RSN77215.1"/>
    <property type="molecule type" value="Genomic_DNA"/>
</dbReference>
<gene>
    <name evidence="1" type="ORF">D6D85_02835</name>
</gene>
<name>A0A3R9PLE5_9CREN</name>
<evidence type="ECO:0000313" key="1">
    <source>
        <dbReference type="EMBL" id="RSN77215.1"/>
    </source>
</evidence>
<dbReference type="RefSeq" id="WP_125670548.1">
    <property type="nucleotide sequence ID" value="NZ_RCOS01000038.1"/>
</dbReference>
<organism evidence="1 2">
    <name type="scientific">Candidatus Methanodesulfokora washburnensis</name>
    <dbReference type="NCBI Taxonomy" id="2478471"/>
    <lineage>
        <taxon>Archaea</taxon>
        <taxon>Thermoproteota</taxon>
        <taxon>Candidatus Korarchaeia</taxon>
        <taxon>Candidatus Korarchaeia incertae sedis</taxon>
        <taxon>Candidatus Methanodesulfokora</taxon>
    </lineage>
</organism>
<sequence>MVEFVDENEILVVYIPATKSFIPFRVKSIANKGFEEINYGALPIKSGTTLYTYDGTTTTVPADGVLPARAYTLSGILFPPTSDITTLFDTTDMWYTNEDYATRLFHVVLRTTPAFLRTDVQVPVGVIQRFFQKANASVGVDKTFGFKRGEVETVIFPKIHYGWRFGNDTNMSVYTFAKFIYREYEVEIVKDPDTIFNIGVYRFPAKWKTAPIMAWDYSIKQAFETVYGFSGYPIHTVYERDQAIAEYRNLVREVKI</sequence>
<proteinExistence type="predicted"/>